<dbReference type="Gene3D" id="3.40.50.150">
    <property type="entry name" value="Vaccinia Virus protein VP39"/>
    <property type="match status" value="1"/>
</dbReference>
<dbReference type="SUPFAM" id="SSF53335">
    <property type="entry name" value="S-adenosyl-L-methionine-dependent methyltransferases"/>
    <property type="match status" value="1"/>
</dbReference>
<dbReference type="GeneID" id="25267558"/>
<evidence type="ECO:0000256" key="1">
    <source>
        <dbReference type="ARBA" id="ARBA00008361"/>
    </source>
</evidence>
<evidence type="ECO:0000259" key="4">
    <source>
        <dbReference type="Pfam" id="PF13847"/>
    </source>
</evidence>
<keyword evidence="2 5" id="KW-0489">Methyltransferase</keyword>
<feature type="domain" description="Methyltransferase" evidence="4">
    <location>
        <begin position="46"/>
        <end position="169"/>
    </location>
</feature>
<name>A0A066WFW3_TILAU</name>
<dbReference type="GO" id="GO:0032259">
    <property type="term" value="P:methylation"/>
    <property type="evidence" value="ECO:0007669"/>
    <property type="project" value="UniProtKB-KW"/>
</dbReference>
<dbReference type="InterPro" id="IPR025714">
    <property type="entry name" value="Methyltranfer_dom"/>
</dbReference>
<dbReference type="CDD" id="cd02440">
    <property type="entry name" value="AdoMet_MTases"/>
    <property type="match status" value="1"/>
</dbReference>
<dbReference type="RefSeq" id="XP_013244714.1">
    <property type="nucleotide sequence ID" value="XM_013389260.1"/>
</dbReference>
<comment type="caution">
    <text evidence="5">The sequence shown here is derived from an EMBL/GenBank/DDBJ whole genome shotgun (WGS) entry which is preliminary data.</text>
</comment>
<dbReference type="EMBL" id="JMSN01000016">
    <property type="protein sequence ID" value="KDN51398.1"/>
    <property type="molecule type" value="Genomic_DNA"/>
</dbReference>
<comment type="similarity">
    <text evidence="1">Belongs to the methyltransferase superfamily.</text>
</comment>
<gene>
    <name evidence="5" type="ORF">K437DRAFT_50621</name>
</gene>
<keyword evidence="6" id="KW-1185">Reference proteome</keyword>
<dbReference type="OMA" id="HWAVMDA"/>
<dbReference type="AlphaFoldDB" id="A0A066WFW3"/>
<dbReference type="InterPro" id="IPR029063">
    <property type="entry name" value="SAM-dependent_MTases_sf"/>
</dbReference>
<dbReference type="InParanoid" id="A0A066WFW3"/>
<evidence type="ECO:0000256" key="3">
    <source>
        <dbReference type="ARBA" id="ARBA00022679"/>
    </source>
</evidence>
<dbReference type="InterPro" id="IPR051419">
    <property type="entry name" value="Lys/N-term_MeTrsfase_sf"/>
</dbReference>
<dbReference type="PANTHER" id="PTHR12176:SF80">
    <property type="entry name" value="EEF1A LYSINE METHYLTRANSFERASE 4"/>
    <property type="match status" value="1"/>
</dbReference>
<dbReference type="GO" id="GO:0008168">
    <property type="term" value="F:methyltransferase activity"/>
    <property type="evidence" value="ECO:0007669"/>
    <property type="project" value="UniProtKB-KW"/>
</dbReference>
<evidence type="ECO:0000256" key="2">
    <source>
        <dbReference type="ARBA" id="ARBA00022603"/>
    </source>
</evidence>
<dbReference type="PANTHER" id="PTHR12176">
    <property type="entry name" value="SAM-DEPENDENT METHYLTRANSFERASE SUPERFAMILY PROTEIN"/>
    <property type="match status" value="1"/>
</dbReference>
<reference evidence="5 6" key="1">
    <citation type="submission" date="2014-05" db="EMBL/GenBank/DDBJ databases">
        <title>Draft genome sequence of a rare smut relative, Tilletiaria anomala UBC 951.</title>
        <authorList>
            <consortium name="DOE Joint Genome Institute"/>
            <person name="Toome M."/>
            <person name="Kuo A."/>
            <person name="Henrissat B."/>
            <person name="Lipzen A."/>
            <person name="Tritt A."/>
            <person name="Yoshinaga Y."/>
            <person name="Zane M."/>
            <person name="Barry K."/>
            <person name="Grigoriev I.V."/>
            <person name="Spatafora J.W."/>
            <person name="Aimea M.C."/>
        </authorList>
    </citation>
    <scope>NUCLEOTIDE SEQUENCE [LARGE SCALE GENOMIC DNA]</scope>
    <source>
        <strain evidence="5 6">UBC 951</strain>
    </source>
</reference>
<keyword evidence="3 5" id="KW-0808">Transferase</keyword>
<dbReference type="OrthoDB" id="411785at2759"/>
<evidence type="ECO:0000313" key="5">
    <source>
        <dbReference type="EMBL" id="KDN51398.1"/>
    </source>
</evidence>
<dbReference type="HOGENOM" id="CLU_065920_2_2_1"/>
<dbReference type="STRING" id="1037660.A0A066WFW3"/>
<organism evidence="5 6">
    <name type="scientific">Tilletiaria anomala (strain ATCC 24038 / CBS 436.72 / UBC 951)</name>
    <dbReference type="NCBI Taxonomy" id="1037660"/>
    <lineage>
        <taxon>Eukaryota</taxon>
        <taxon>Fungi</taxon>
        <taxon>Dikarya</taxon>
        <taxon>Basidiomycota</taxon>
        <taxon>Ustilaginomycotina</taxon>
        <taxon>Exobasidiomycetes</taxon>
        <taxon>Georgefischeriales</taxon>
        <taxon>Tilletiariaceae</taxon>
        <taxon>Tilletiaria</taxon>
    </lineage>
</organism>
<proteinExistence type="inferred from homology"/>
<dbReference type="Pfam" id="PF13847">
    <property type="entry name" value="Methyltransf_31"/>
    <property type="match status" value="1"/>
</dbReference>
<accession>A0A066WFW3</accession>
<sequence length="212" mass="24431">MSVNGDFRLKSYWDGRYETEGPEGQFDWFKSYEQLKSIIHELIPFKSARVLMLGCGNSTMSADMAEDDYLNVINIDFSQVLINQMQSKHPHLEWHVMDVRELKENAELLGGAASYDAIIDKGTLDALMAETGGSIWDPSQEVRENVEREVEGVIHLLKPGGHFIYLTFGQPQFRLKYLQRPERWSFETREVGEEATFGYFLYIGTKLDEIHP</sequence>
<evidence type="ECO:0000313" key="6">
    <source>
        <dbReference type="Proteomes" id="UP000027361"/>
    </source>
</evidence>
<dbReference type="Proteomes" id="UP000027361">
    <property type="component" value="Unassembled WGS sequence"/>
</dbReference>
<protein>
    <submittedName>
        <fullName evidence="5">S-adenosyl-L-methionine-dependent methyltransferase</fullName>
    </submittedName>
</protein>